<dbReference type="Gene3D" id="3.30.450.40">
    <property type="match status" value="1"/>
</dbReference>
<proteinExistence type="predicted"/>
<keyword evidence="5" id="KW-0804">Transcription</keyword>
<name>I7Z8K8_9GAMM</name>
<dbReference type="SMART" id="SM00382">
    <property type="entry name" value="AAA"/>
    <property type="match status" value="1"/>
</dbReference>
<dbReference type="InterPro" id="IPR002078">
    <property type="entry name" value="Sigma_54_int"/>
</dbReference>
<dbReference type="InterPro" id="IPR025943">
    <property type="entry name" value="Sigma_54_int_dom_ATP-bd_2"/>
</dbReference>
<dbReference type="PROSITE" id="PS00688">
    <property type="entry name" value="SIGMA54_INTERACT_3"/>
    <property type="match status" value="1"/>
</dbReference>
<reference evidence="7 8" key="1">
    <citation type="journal article" date="2012" name="J. Bacteriol.">
        <title>Genome Sequence of n-Alkane-Degrading Hydrocarboniphaga effusa Strain AP103T (ATCC BAA-332T).</title>
        <authorList>
            <person name="Chang H.K."/>
            <person name="Zylstra G.J."/>
            <person name="Chae J.C."/>
        </authorList>
    </citation>
    <scope>NUCLEOTIDE SEQUENCE [LARGE SCALE GENOMIC DNA]</scope>
    <source>
        <strain evidence="7 8">AP103</strain>
    </source>
</reference>
<dbReference type="RefSeq" id="WP_007187337.1">
    <property type="nucleotide sequence ID" value="NZ_AKGD01000004.1"/>
</dbReference>
<dbReference type="GO" id="GO:0005524">
    <property type="term" value="F:ATP binding"/>
    <property type="evidence" value="ECO:0007669"/>
    <property type="project" value="UniProtKB-KW"/>
</dbReference>
<dbReference type="Pfam" id="PF00158">
    <property type="entry name" value="Sigma54_activat"/>
    <property type="match status" value="1"/>
</dbReference>
<evidence type="ECO:0000256" key="3">
    <source>
        <dbReference type="ARBA" id="ARBA00023015"/>
    </source>
</evidence>
<dbReference type="SUPFAM" id="SSF55781">
    <property type="entry name" value="GAF domain-like"/>
    <property type="match status" value="1"/>
</dbReference>
<dbReference type="SUPFAM" id="SSF46689">
    <property type="entry name" value="Homeodomain-like"/>
    <property type="match status" value="1"/>
</dbReference>
<dbReference type="Pfam" id="PF25601">
    <property type="entry name" value="AAA_lid_14"/>
    <property type="match status" value="1"/>
</dbReference>
<dbReference type="InterPro" id="IPR003593">
    <property type="entry name" value="AAA+_ATPase"/>
</dbReference>
<dbReference type="CDD" id="cd00009">
    <property type="entry name" value="AAA"/>
    <property type="match status" value="1"/>
</dbReference>
<dbReference type="Pfam" id="PF02954">
    <property type="entry name" value="HTH_8"/>
    <property type="match status" value="1"/>
</dbReference>
<keyword evidence="3" id="KW-0805">Transcription regulation</keyword>
<dbReference type="SUPFAM" id="SSF55785">
    <property type="entry name" value="PYP-like sensor domain (PAS domain)"/>
    <property type="match status" value="1"/>
</dbReference>
<keyword evidence="4" id="KW-0238">DNA-binding</keyword>
<evidence type="ECO:0000256" key="5">
    <source>
        <dbReference type="ARBA" id="ARBA00023163"/>
    </source>
</evidence>
<dbReference type="InterPro" id="IPR002197">
    <property type="entry name" value="HTH_Fis"/>
</dbReference>
<accession>I7Z8K8</accession>
<dbReference type="PROSITE" id="PS00675">
    <property type="entry name" value="SIGMA54_INTERACT_1"/>
    <property type="match status" value="1"/>
</dbReference>
<evidence type="ECO:0000313" key="7">
    <source>
        <dbReference type="EMBL" id="EIT67967.1"/>
    </source>
</evidence>
<dbReference type="InterPro" id="IPR027417">
    <property type="entry name" value="P-loop_NTPase"/>
</dbReference>
<dbReference type="InterPro" id="IPR058031">
    <property type="entry name" value="AAA_lid_NorR"/>
</dbReference>
<protein>
    <recommendedName>
        <fullName evidence="6">Sigma-54 factor interaction domain-containing protein</fullName>
    </recommendedName>
</protein>
<keyword evidence="8" id="KW-1185">Reference proteome</keyword>
<dbReference type="Gene3D" id="1.10.10.60">
    <property type="entry name" value="Homeodomain-like"/>
    <property type="match status" value="1"/>
</dbReference>
<organism evidence="7 8">
    <name type="scientific">Hydrocarboniphaga effusa AP103</name>
    <dbReference type="NCBI Taxonomy" id="1172194"/>
    <lineage>
        <taxon>Bacteria</taxon>
        <taxon>Pseudomonadati</taxon>
        <taxon>Pseudomonadota</taxon>
        <taxon>Gammaproteobacteria</taxon>
        <taxon>Nevskiales</taxon>
        <taxon>Nevskiaceae</taxon>
        <taxon>Hydrocarboniphaga</taxon>
    </lineage>
</organism>
<gene>
    <name evidence="7" type="ORF">WQQ_44020</name>
</gene>
<dbReference type="PANTHER" id="PTHR32071:SF77">
    <property type="entry name" value="TRANSCRIPTIONAL REGULATORY PROTEIN"/>
    <property type="match status" value="1"/>
</dbReference>
<dbReference type="Gene3D" id="3.40.50.300">
    <property type="entry name" value="P-loop containing nucleotide triphosphate hydrolases"/>
    <property type="match status" value="1"/>
</dbReference>
<evidence type="ECO:0000259" key="6">
    <source>
        <dbReference type="PROSITE" id="PS50045"/>
    </source>
</evidence>
<dbReference type="InterPro" id="IPR035965">
    <property type="entry name" value="PAS-like_dom_sf"/>
</dbReference>
<evidence type="ECO:0000256" key="2">
    <source>
        <dbReference type="ARBA" id="ARBA00022840"/>
    </source>
</evidence>
<evidence type="ECO:0000256" key="4">
    <source>
        <dbReference type="ARBA" id="ARBA00023125"/>
    </source>
</evidence>
<dbReference type="SUPFAM" id="SSF52540">
    <property type="entry name" value="P-loop containing nucleoside triphosphate hydrolases"/>
    <property type="match status" value="1"/>
</dbReference>
<dbReference type="Gene3D" id="1.10.8.60">
    <property type="match status" value="1"/>
</dbReference>
<dbReference type="AlphaFoldDB" id="I7Z8K8"/>
<dbReference type="STRING" id="1172194.WQQ_44020"/>
<dbReference type="PROSITE" id="PS50045">
    <property type="entry name" value="SIGMA54_INTERACT_4"/>
    <property type="match status" value="1"/>
</dbReference>
<dbReference type="InterPro" id="IPR009057">
    <property type="entry name" value="Homeodomain-like_sf"/>
</dbReference>
<feature type="domain" description="Sigma-54 factor interaction" evidence="6">
    <location>
        <begin position="341"/>
        <end position="570"/>
    </location>
</feature>
<keyword evidence="1" id="KW-0547">Nucleotide-binding</keyword>
<dbReference type="EMBL" id="AKGD01000004">
    <property type="protein sequence ID" value="EIT67967.1"/>
    <property type="molecule type" value="Genomic_DNA"/>
</dbReference>
<dbReference type="Proteomes" id="UP000003704">
    <property type="component" value="Unassembled WGS sequence"/>
</dbReference>
<dbReference type="GO" id="GO:0006355">
    <property type="term" value="P:regulation of DNA-templated transcription"/>
    <property type="evidence" value="ECO:0007669"/>
    <property type="project" value="InterPro"/>
</dbReference>
<dbReference type="InterPro" id="IPR025944">
    <property type="entry name" value="Sigma_54_int_dom_CS"/>
</dbReference>
<evidence type="ECO:0000256" key="1">
    <source>
        <dbReference type="ARBA" id="ARBA00022741"/>
    </source>
</evidence>
<dbReference type="PROSITE" id="PS00676">
    <property type="entry name" value="SIGMA54_INTERACT_2"/>
    <property type="match status" value="1"/>
</dbReference>
<dbReference type="GO" id="GO:0043565">
    <property type="term" value="F:sequence-specific DNA binding"/>
    <property type="evidence" value="ECO:0007669"/>
    <property type="project" value="InterPro"/>
</dbReference>
<dbReference type="InterPro" id="IPR025662">
    <property type="entry name" value="Sigma_54_int_dom_ATP-bd_1"/>
</dbReference>
<dbReference type="FunFam" id="3.40.50.300:FF:000006">
    <property type="entry name" value="DNA-binding transcriptional regulator NtrC"/>
    <property type="match status" value="1"/>
</dbReference>
<dbReference type="PANTHER" id="PTHR32071">
    <property type="entry name" value="TRANSCRIPTIONAL REGULATORY PROTEIN"/>
    <property type="match status" value="1"/>
</dbReference>
<evidence type="ECO:0000313" key="8">
    <source>
        <dbReference type="Proteomes" id="UP000003704"/>
    </source>
</evidence>
<keyword evidence="2" id="KW-0067">ATP-binding</keyword>
<comment type="caution">
    <text evidence="7">The sequence shown here is derived from an EMBL/GenBank/DDBJ whole genome shotgun (WGS) entry which is preliminary data.</text>
</comment>
<sequence>MIHSDRSHADRVQSVVRSGWRNSDNGVDAQIAQSWGRSLDSYKIDANSDSPPLVLNQQEIKQYRQPLEPLLMLARSGMESLFRQIHGAGYVVMLSDANGIAVDIMNDPVLDSELRETGLYLGSCWGEDVEGTCALGLCTADPRPVTVHHGEHYRSRNGSLTCSAAPIRSIDGSLLAVLDASAMYSPDDKRSQHLILQMVSATARMIENAEFLRHFENRWVLRTSMQSGFLEVSTEGLVAMEENGTIIASNETFRRMLGLGSASLDGHRIEEFLGQRLAQLAGGRDTQISEVLPLRISGGDQALFATLRRPRATVRNLLEASVVGRRPPAAIAAAGSGLAALAGGDDRMTDNVSRAMRVLDKGIPVLVLGETGTGKEAFAKAMHEASRRASAAFVALNCAAIPDTLIESELFGYRDGAFTGARAKGARGKITQADGGTLFLDEIGDMPLSLQTRLLRVLAEREVVPLGADKPIPIDIQVVCATHRDLSKLVRAGEFRQDLYYRLNGVTLLLPALRDRSDKPALIRSVLRLEADELRLRDYSIDAEAMEALLRYHWPGNIRQLRNTLRSALALSDDRPIGLEHLPGEVLDGELQAPAAPLASAPTSSGKAGATPLSDPLQELQRSEAQWLVKLLNQHRWGLTSAAAASGISRSTIYRMMKRHGIVQPRYQGPEQT</sequence>
<dbReference type="InterPro" id="IPR029016">
    <property type="entry name" value="GAF-like_dom_sf"/>
</dbReference>